<evidence type="ECO:0000313" key="1">
    <source>
        <dbReference type="EMBL" id="KAJ3427497.1"/>
    </source>
</evidence>
<reference evidence="1" key="1">
    <citation type="submission" date="2022-08" db="EMBL/GenBank/DDBJ databases">
        <title>Novel sulphate-reducing endosymbionts in the free-living metamonad Anaeramoeba.</title>
        <authorList>
            <person name="Jerlstrom-Hultqvist J."/>
            <person name="Cepicka I."/>
            <person name="Gallot-Lavallee L."/>
            <person name="Salas-Leiva D."/>
            <person name="Curtis B.A."/>
            <person name="Zahonova K."/>
            <person name="Pipaliya S."/>
            <person name="Dacks J."/>
            <person name="Roger A.J."/>
        </authorList>
    </citation>
    <scope>NUCLEOTIDE SEQUENCE</scope>
    <source>
        <strain evidence="1">Busselton2</strain>
    </source>
</reference>
<name>A0AAV7YCH2_9EUKA</name>
<protein>
    <submittedName>
        <fullName evidence="1">Importin subunit alpha-6</fullName>
    </submittedName>
</protein>
<dbReference type="AlphaFoldDB" id="A0AAV7YCH2"/>
<dbReference type="InterPro" id="IPR011989">
    <property type="entry name" value="ARM-like"/>
</dbReference>
<evidence type="ECO:0000313" key="2">
    <source>
        <dbReference type="Proteomes" id="UP001146793"/>
    </source>
</evidence>
<sequence length="296" mass="34323">MEVIQAGVWVLLNVCSSITESNKFDIIILLRILAALLSSSNEKVFQDTCFGIQKLAHSSKMVSYLFEEETISILLSTVKEQDLSSQMRHYLLLALEQIIKISTHDQLLLLIKLQILQNLHNLYLFHYDPIFCETLIKIIVLLCKKGAVFIEKILHSELITILLLTLKEKKAILTYGIKFQLLKLFNLWYTKTEVINALWLSKQGAIFFLRLSLLKNDQIDILHLALNCVLNIIAYNNQKLINLLENNGIFPLIEKNIQYPNKIIQSLTINIMNKMENDQQNFERNDELKLDTMDIF</sequence>
<dbReference type="SUPFAM" id="SSF48371">
    <property type="entry name" value="ARM repeat"/>
    <property type="match status" value="1"/>
</dbReference>
<proteinExistence type="predicted"/>
<gene>
    <name evidence="1" type="ORF">M0812_27084</name>
</gene>
<dbReference type="Gene3D" id="1.25.10.10">
    <property type="entry name" value="Leucine-rich Repeat Variant"/>
    <property type="match status" value="1"/>
</dbReference>
<dbReference type="EMBL" id="JANTQA010000063">
    <property type="protein sequence ID" value="KAJ3427497.1"/>
    <property type="molecule type" value="Genomic_DNA"/>
</dbReference>
<comment type="caution">
    <text evidence="1">The sequence shown here is derived from an EMBL/GenBank/DDBJ whole genome shotgun (WGS) entry which is preliminary data.</text>
</comment>
<accession>A0AAV7YCH2</accession>
<dbReference type="Proteomes" id="UP001146793">
    <property type="component" value="Unassembled WGS sequence"/>
</dbReference>
<organism evidence="1 2">
    <name type="scientific">Anaeramoeba flamelloides</name>
    <dbReference type="NCBI Taxonomy" id="1746091"/>
    <lineage>
        <taxon>Eukaryota</taxon>
        <taxon>Metamonada</taxon>
        <taxon>Anaeramoebidae</taxon>
        <taxon>Anaeramoeba</taxon>
    </lineage>
</organism>
<dbReference type="InterPro" id="IPR016024">
    <property type="entry name" value="ARM-type_fold"/>
</dbReference>